<feature type="compositionally biased region" description="Basic and acidic residues" evidence="1">
    <location>
        <begin position="179"/>
        <end position="190"/>
    </location>
</feature>
<dbReference type="EMBL" id="CP033169">
    <property type="protein sequence ID" value="AYO29776.1"/>
    <property type="molecule type" value="Genomic_DNA"/>
</dbReference>
<feature type="region of interest" description="Disordered" evidence="1">
    <location>
        <begin position="169"/>
        <end position="201"/>
    </location>
</feature>
<evidence type="ECO:0000313" key="5">
    <source>
        <dbReference type="Proteomes" id="UP000280960"/>
    </source>
</evidence>
<gene>
    <name evidence="4" type="ORF">D2962_03370</name>
</gene>
<dbReference type="AlphaFoldDB" id="A0A3G2R2Q0"/>
<proteinExistence type="predicted"/>
<keyword evidence="2" id="KW-0472">Membrane</keyword>
<evidence type="ECO:0000256" key="1">
    <source>
        <dbReference type="SAM" id="MobiDB-lite"/>
    </source>
</evidence>
<evidence type="ECO:0000256" key="2">
    <source>
        <dbReference type="SAM" id="Phobius"/>
    </source>
</evidence>
<accession>A0A3G2R2Q0</accession>
<feature type="transmembrane region" description="Helical" evidence="2">
    <location>
        <begin position="23"/>
        <end position="43"/>
    </location>
</feature>
<reference evidence="4 5" key="1">
    <citation type="submission" date="2018-10" db="EMBL/GenBank/DDBJ databases">
        <authorList>
            <person name="Zhang X."/>
        </authorList>
    </citation>
    <scope>NUCLEOTIDE SEQUENCE [LARGE SCALE GENOMIC DNA]</scope>
    <source>
        <strain evidence="4 5">SK-G1</strain>
    </source>
</reference>
<keyword evidence="5" id="KW-1185">Reference proteome</keyword>
<name>A0A3G2R2Q0_9FIRM</name>
<keyword evidence="2" id="KW-1133">Transmembrane helix</keyword>
<feature type="domain" description="PepSY" evidence="3">
    <location>
        <begin position="111"/>
        <end position="169"/>
    </location>
</feature>
<evidence type="ECO:0000313" key="4">
    <source>
        <dbReference type="EMBL" id="AYO29776.1"/>
    </source>
</evidence>
<organism evidence="4 5">
    <name type="scientific">Biomaibacter acetigenes</name>
    <dbReference type="NCBI Taxonomy" id="2316383"/>
    <lineage>
        <taxon>Bacteria</taxon>
        <taxon>Bacillati</taxon>
        <taxon>Bacillota</taxon>
        <taxon>Clostridia</taxon>
        <taxon>Thermosediminibacterales</taxon>
        <taxon>Tepidanaerobacteraceae</taxon>
        <taxon>Biomaibacter</taxon>
    </lineage>
</organism>
<sequence>MSYKLKNLKEVCVMNLKETFKKYGVPFLAGTVILGSAAGFTGISKSIAAPQNPPAVQQQAQKEDQQQSPLYKGSIFLGQQDQTESKAQDLKETKDVKAEQQEDANLASKAKIKKDEAIKAAMAAYPGYAVKGAAIGNENGYLIYEIKMVDNARKSLEVKVDAGNGKVLAADNQAEDNEKENKAEEAHSAVDNDNIQEEVEE</sequence>
<dbReference type="Proteomes" id="UP000280960">
    <property type="component" value="Chromosome"/>
</dbReference>
<dbReference type="InterPro" id="IPR025711">
    <property type="entry name" value="PepSY"/>
</dbReference>
<protein>
    <recommendedName>
        <fullName evidence="3">PepSY domain-containing protein</fullName>
    </recommendedName>
</protein>
<dbReference type="Pfam" id="PF03413">
    <property type="entry name" value="PepSY"/>
    <property type="match status" value="1"/>
</dbReference>
<dbReference type="KEGG" id="bacg:D2962_03370"/>
<evidence type="ECO:0000259" key="3">
    <source>
        <dbReference type="Pfam" id="PF03413"/>
    </source>
</evidence>
<dbReference type="Gene3D" id="3.10.450.40">
    <property type="match status" value="1"/>
</dbReference>
<keyword evidence="2" id="KW-0812">Transmembrane</keyword>